<gene>
    <name evidence="1" type="ORF">PVAND_011325</name>
</gene>
<proteinExistence type="predicted"/>
<reference evidence="1" key="1">
    <citation type="submission" date="2021-03" db="EMBL/GenBank/DDBJ databases">
        <title>Chromosome level genome of the anhydrobiotic midge Polypedilum vanderplanki.</title>
        <authorList>
            <person name="Yoshida Y."/>
            <person name="Kikawada T."/>
            <person name="Gusev O."/>
        </authorList>
    </citation>
    <scope>NUCLEOTIDE SEQUENCE</scope>
    <source>
        <strain evidence="1">NIAS01</strain>
        <tissue evidence="1">Whole body or cell culture</tissue>
    </source>
</reference>
<name>A0A9J6CI77_POLVA</name>
<keyword evidence="2" id="KW-1185">Reference proteome</keyword>
<sequence length="270" mass="32520">MSFKIVNNSEKLYFKCPKSLNEKIHLRDNSKSKYLFAFGQLGKSMWKDALSKINFSDFTFFDPYNHETPTEYNSLFDPNLQSYFSRKNIRNHLIKNNLITSQNEIIFSIQEFNNYRKCLYRLKALGAFEDNKRNIDSLNTNRKSFNSIDKNFTVSKRSLNPLRFENVLKDVRIRKANLEAERHMRNLKKVQSYMEKTDNIKKLQELRKNKIYERGLHRNVEITKKRIYVIENLKKRRAQIKKKMLERDGHLKRIRNHQSEPINYIIRCPI</sequence>
<organism evidence="1 2">
    <name type="scientific">Polypedilum vanderplanki</name>
    <name type="common">Sleeping chironomid midge</name>
    <dbReference type="NCBI Taxonomy" id="319348"/>
    <lineage>
        <taxon>Eukaryota</taxon>
        <taxon>Metazoa</taxon>
        <taxon>Ecdysozoa</taxon>
        <taxon>Arthropoda</taxon>
        <taxon>Hexapoda</taxon>
        <taxon>Insecta</taxon>
        <taxon>Pterygota</taxon>
        <taxon>Neoptera</taxon>
        <taxon>Endopterygota</taxon>
        <taxon>Diptera</taxon>
        <taxon>Nematocera</taxon>
        <taxon>Chironomoidea</taxon>
        <taxon>Chironomidae</taxon>
        <taxon>Chironominae</taxon>
        <taxon>Polypedilum</taxon>
        <taxon>Polypedilum</taxon>
    </lineage>
</organism>
<accession>A0A9J6CI77</accession>
<dbReference type="Proteomes" id="UP001107558">
    <property type="component" value="Chromosome 1"/>
</dbReference>
<evidence type="ECO:0000313" key="2">
    <source>
        <dbReference type="Proteomes" id="UP001107558"/>
    </source>
</evidence>
<dbReference type="AlphaFoldDB" id="A0A9J6CI77"/>
<dbReference type="EMBL" id="JADBJN010000001">
    <property type="protein sequence ID" value="KAG5681922.1"/>
    <property type="molecule type" value="Genomic_DNA"/>
</dbReference>
<protein>
    <recommendedName>
        <fullName evidence="3">Fibrous sheath-interacting protein 2</fullName>
    </recommendedName>
</protein>
<evidence type="ECO:0008006" key="3">
    <source>
        <dbReference type="Google" id="ProtNLM"/>
    </source>
</evidence>
<dbReference type="OrthoDB" id="6625048at2759"/>
<comment type="caution">
    <text evidence="1">The sequence shown here is derived from an EMBL/GenBank/DDBJ whole genome shotgun (WGS) entry which is preliminary data.</text>
</comment>
<evidence type="ECO:0000313" key="1">
    <source>
        <dbReference type="EMBL" id="KAG5681922.1"/>
    </source>
</evidence>